<protein>
    <submittedName>
        <fullName evidence="2">PAS domain-containing protein</fullName>
    </submittedName>
</protein>
<sequence>MLFGSRFRSGLVSEKGKVVAMDRFRNSQSLSPVRQAEAYWTALRGDGNIPRRSQIDPRGIENLLEYAFILERIAPGIARFRLAGHHLTELAGMEVRGMPLTSFFGVEGRKAVSAATEKMFDAPAVVQLNLISEPRLGRSPVVGHLLMLPLRSDLGDVTRALGVLVTQGKPGSGQCRFNVDHTEIRHVHGLGHTPEGQQDARMSDQSVTEFAEDQSEYDPRGSHLRLVVSRD</sequence>
<feature type="region of interest" description="Disordered" evidence="1">
    <location>
        <begin position="189"/>
        <end position="223"/>
    </location>
</feature>
<reference evidence="2 3" key="1">
    <citation type="submission" date="2023-04" db="EMBL/GenBank/DDBJ databases">
        <title>Complete genome sequence of Alisedimentitalea scapharcae.</title>
        <authorList>
            <person name="Rong J.-C."/>
            <person name="Yi M.-L."/>
            <person name="Zhao Q."/>
        </authorList>
    </citation>
    <scope>NUCLEOTIDE SEQUENCE [LARGE SCALE GENOMIC DNA]</scope>
    <source>
        <strain evidence="2 3">KCTC 42119</strain>
    </source>
</reference>
<name>A0ABZ2XM23_9RHOB</name>
<dbReference type="InterPro" id="IPR009922">
    <property type="entry name" value="DUF1457"/>
</dbReference>
<dbReference type="EMBL" id="CP123584">
    <property type="protein sequence ID" value="WZK87139.1"/>
    <property type="molecule type" value="Genomic_DNA"/>
</dbReference>
<organism evidence="2 3">
    <name type="scientific">Aliisedimentitalea scapharcae</name>
    <dbReference type="NCBI Taxonomy" id="1524259"/>
    <lineage>
        <taxon>Bacteria</taxon>
        <taxon>Pseudomonadati</taxon>
        <taxon>Pseudomonadota</taxon>
        <taxon>Alphaproteobacteria</taxon>
        <taxon>Rhodobacterales</taxon>
        <taxon>Roseobacteraceae</taxon>
        <taxon>Aliisedimentitalea</taxon>
    </lineage>
</organism>
<gene>
    <name evidence="2" type="ORF">QEZ52_10880</name>
</gene>
<evidence type="ECO:0000313" key="3">
    <source>
        <dbReference type="Proteomes" id="UP001623232"/>
    </source>
</evidence>
<evidence type="ECO:0000313" key="2">
    <source>
        <dbReference type="EMBL" id="WZK87139.1"/>
    </source>
</evidence>
<dbReference type="Proteomes" id="UP001623232">
    <property type="component" value="Chromosome"/>
</dbReference>
<accession>A0ABZ2XM23</accession>
<dbReference type="RefSeq" id="WP_406644369.1">
    <property type="nucleotide sequence ID" value="NZ_CP123584.1"/>
</dbReference>
<keyword evidence="3" id="KW-1185">Reference proteome</keyword>
<evidence type="ECO:0000256" key="1">
    <source>
        <dbReference type="SAM" id="MobiDB-lite"/>
    </source>
</evidence>
<dbReference type="Pfam" id="PF07310">
    <property type="entry name" value="PAS_5"/>
    <property type="match status" value="1"/>
</dbReference>
<proteinExistence type="predicted"/>